<sequence>MSRSIRVAITGGGLAGARLIHALVKHARLDVHIFESAAEFRDTGAAIGLPRNALTALDLIGPPAVQSLERAGAGPMRGARFMLAQGEDAGSLLDEADFVAQGKRITSIVHRAAFLRELLADVPHERMNTGWWCIFALRPYEEAQASVGKGIVNIEDAREYDWVGDGTYLMHNVIIQGQLVQFIVVAHDKDAESSDSWRRTISADELMELYQDWPPHLNKAVNDLLCGEPEQAAIYLWEYPDAHSYVSGPVCIAGDAAHATGPWQASGGSMFIEDNIVLSTLLGRAETPAQAQMALKVYDEVRCPRTQRIVRSSRGTGIIVTGRGKDTGLE</sequence>
<evidence type="ECO:0000256" key="1">
    <source>
        <dbReference type="ARBA" id="ARBA00007992"/>
    </source>
</evidence>
<dbReference type="PRINTS" id="PR00420">
    <property type="entry name" value="RNGMNOXGNASE"/>
</dbReference>
<dbReference type="SUPFAM" id="SSF51905">
    <property type="entry name" value="FAD/NAD(P)-binding domain"/>
    <property type="match status" value="1"/>
</dbReference>
<dbReference type="Gene3D" id="3.50.50.60">
    <property type="entry name" value="FAD/NAD(P)-binding domain"/>
    <property type="match status" value="2"/>
</dbReference>
<dbReference type="GO" id="GO:0016491">
    <property type="term" value="F:oxidoreductase activity"/>
    <property type="evidence" value="ECO:0007669"/>
    <property type="project" value="UniProtKB-KW"/>
</dbReference>
<dbReference type="EMBL" id="JAJSPL020000002">
    <property type="protein sequence ID" value="KAK7749036.1"/>
    <property type="molecule type" value="Genomic_DNA"/>
</dbReference>
<keyword evidence="7" id="KW-1185">Reference proteome</keyword>
<dbReference type="AlphaFoldDB" id="A0AAN9UJK3"/>
<keyword evidence="3" id="KW-0274">FAD</keyword>
<dbReference type="PANTHER" id="PTHR46720:SF3">
    <property type="entry name" value="FAD-BINDING DOMAIN-CONTAINING PROTEIN-RELATED"/>
    <property type="match status" value="1"/>
</dbReference>
<keyword evidence="4" id="KW-0560">Oxidoreductase</keyword>
<dbReference type="InterPro" id="IPR002938">
    <property type="entry name" value="FAD-bd"/>
</dbReference>
<evidence type="ECO:0000259" key="5">
    <source>
        <dbReference type="Pfam" id="PF01494"/>
    </source>
</evidence>
<evidence type="ECO:0000313" key="6">
    <source>
        <dbReference type="EMBL" id="KAK7749036.1"/>
    </source>
</evidence>
<reference evidence="6 7" key="1">
    <citation type="journal article" date="2023" name="PLoS ONE">
        <title>Cytospora paraplurivora sp. nov. isolated from orchards with fruit tree decline syndrome in Ontario, Canada.</title>
        <authorList>
            <person name="Ilyukhin E."/>
            <person name="Nguyen H.D.T."/>
            <person name="Castle A.J."/>
            <person name="Ellouze W."/>
        </authorList>
    </citation>
    <scope>NUCLEOTIDE SEQUENCE [LARGE SCALE GENOMIC DNA]</scope>
    <source>
        <strain evidence="6 7">FDS-564</strain>
    </source>
</reference>
<comment type="caution">
    <text evidence="6">The sequence shown here is derived from an EMBL/GenBank/DDBJ whole genome shotgun (WGS) entry which is preliminary data.</text>
</comment>
<evidence type="ECO:0000256" key="4">
    <source>
        <dbReference type="ARBA" id="ARBA00023002"/>
    </source>
</evidence>
<accession>A0AAN9UJK3</accession>
<evidence type="ECO:0000256" key="2">
    <source>
        <dbReference type="ARBA" id="ARBA00022630"/>
    </source>
</evidence>
<keyword evidence="2" id="KW-0285">Flavoprotein</keyword>
<dbReference type="InterPro" id="IPR051104">
    <property type="entry name" value="FAD_monoxygenase"/>
</dbReference>
<dbReference type="Proteomes" id="UP001320245">
    <property type="component" value="Unassembled WGS sequence"/>
</dbReference>
<comment type="similarity">
    <text evidence="1">Belongs to the paxM FAD-dependent monooxygenase family.</text>
</comment>
<dbReference type="GO" id="GO:0071949">
    <property type="term" value="F:FAD binding"/>
    <property type="evidence" value="ECO:0007669"/>
    <property type="project" value="InterPro"/>
</dbReference>
<gene>
    <name evidence="6" type="ORF">SLS53_001062</name>
</gene>
<dbReference type="Pfam" id="PF01494">
    <property type="entry name" value="FAD_binding_3"/>
    <property type="match status" value="1"/>
</dbReference>
<feature type="domain" description="FAD-binding" evidence="5">
    <location>
        <begin position="224"/>
        <end position="312"/>
    </location>
</feature>
<proteinExistence type="inferred from homology"/>
<dbReference type="InterPro" id="IPR036188">
    <property type="entry name" value="FAD/NAD-bd_sf"/>
</dbReference>
<evidence type="ECO:0000256" key="3">
    <source>
        <dbReference type="ARBA" id="ARBA00022827"/>
    </source>
</evidence>
<name>A0AAN9UJK3_9PEZI</name>
<organism evidence="6 7">
    <name type="scientific">Cytospora paraplurivora</name>
    <dbReference type="NCBI Taxonomy" id="2898453"/>
    <lineage>
        <taxon>Eukaryota</taxon>
        <taxon>Fungi</taxon>
        <taxon>Dikarya</taxon>
        <taxon>Ascomycota</taxon>
        <taxon>Pezizomycotina</taxon>
        <taxon>Sordariomycetes</taxon>
        <taxon>Sordariomycetidae</taxon>
        <taxon>Diaporthales</taxon>
        <taxon>Cytosporaceae</taxon>
        <taxon>Cytospora</taxon>
    </lineage>
</organism>
<dbReference type="GO" id="GO:0044550">
    <property type="term" value="P:secondary metabolite biosynthetic process"/>
    <property type="evidence" value="ECO:0007669"/>
    <property type="project" value="TreeGrafter"/>
</dbReference>
<dbReference type="PANTHER" id="PTHR46720">
    <property type="entry name" value="HYDROXYLASE, PUTATIVE (AFU_ORTHOLOGUE AFUA_3G01460)-RELATED"/>
    <property type="match status" value="1"/>
</dbReference>
<evidence type="ECO:0000313" key="7">
    <source>
        <dbReference type="Proteomes" id="UP001320245"/>
    </source>
</evidence>
<protein>
    <recommendedName>
        <fullName evidence="5">FAD-binding domain-containing protein</fullName>
    </recommendedName>
</protein>